<keyword evidence="9" id="KW-1185">Reference proteome</keyword>
<feature type="compositionally biased region" description="Basic and acidic residues" evidence="6">
    <location>
        <begin position="272"/>
        <end position="297"/>
    </location>
</feature>
<proteinExistence type="predicted"/>
<feature type="domain" description="NACHT" evidence="7">
    <location>
        <begin position="372"/>
        <end position="495"/>
    </location>
</feature>
<comment type="cofactor">
    <cofactor evidence="5">
        <name>Ca(2+)</name>
        <dbReference type="ChEBI" id="CHEBI:29108"/>
    </cofactor>
    <text evidence="5">Binds 1 Ca(2+) ion per subunit.</text>
</comment>
<feature type="region of interest" description="Disordered" evidence="6">
    <location>
        <begin position="272"/>
        <end position="300"/>
    </location>
</feature>
<dbReference type="EMBL" id="DS469980">
    <property type="protein sequence ID" value="EDO30788.1"/>
    <property type="molecule type" value="Genomic_DNA"/>
</dbReference>
<dbReference type="InterPro" id="IPR032675">
    <property type="entry name" value="LRR_dom_sf"/>
</dbReference>
<evidence type="ECO:0000313" key="8">
    <source>
        <dbReference type="EMBL" id="EDO30788.1"/>
    </source>
</evidence>
<dbReference type="Pfam" id="PF18738">
    <property type="entry name" value="HEPN_DZIP3"/>
    <property type="match status" value="1"/>
</dbReference>
<dbReference type="GO" id="GO:0005509">
    <property type="term" value="F:calcium ion binding"/>
    <property type="evidence" value="ECO:0007669"/>
    <property type="project" value="InterPro"/>
</dbReference>
<feature type="region of interest" description="Disordered" evidence="6">
    <location>
        <begin position="215"/>
        <end position="237"/>
    </location>
</feature>
<evidence type="ECO:0000256" key="3">
    <source>
        <dbReference type="ARBA" id="ARBA00022741"/>
    </source>
</evidence>
<dbReference type="HOGENOM" id="CLU_272065_0_0_1"/>
<evidence type="ECO:0000313" key="9">
    <source>
        <dbReference type="Proteomes" id="UP000001593"/>
    </source>
</evidence>
<dbReference type="SUPFAM" id="SSF52047">
    <property type="entry name" value="RNI-like"/>
    <property type="match status" value="1"/>
</dbReference>
<dbReference type="AlphaFoldDB" id="A7SZT3"/>
<dbReference type="InterPro" id="IPR007111">
    <property type="entry name" value="NACHT_NTPase"/>
</dbReference>
<evidence type="ECO:0000256" key="5">
    <source>
        <dbReference type="PIRSR" id="PIRSR601211-2"/>
    </source>
</evidence>
<keyword evidence="5" id="KW-0479">Metal-binding</keyword>
<evidence type="ECO:0000256" key="4">
    <source>
        <dbReference type="ARBA" id="ARBA00022840"/>
    </source>
</evidence>
<sequence>MASVLSGSEEKDNFLKLCRLLIDGGTQSLRTYFTSIHHPTPLAAFLNTHKKTLINLKSRRILRQEQFDRLFPASGVPSANDYDITLLFLLLRHISGLSPPVSTSSWDVLPPHTDLTKEAHMARLKWYRNNVFAHIISTKVPTVQFNQYWVEISDALISLGGVSQGEIDTLKVTPLEGDYVTLLNEWVDKDLDLSKEVNETKKEVHETKTKVDETKKEVQETKKDVQETKKEVQETKKEVQETKKDVHEVKGKVSEMAVDLASLKEEFSSRKVNSKKDITADKGDEAASGKTSHDPGNKHLPKKKVIQDFIDYLHLRYTTGEEVLIEPLEDMEDGNFTLENMFSELEIVRKDTDIKVPMYDVFTASEPSKTVRSVLLEGDSGAGKTTLCKKIAYDWATGVLAKTESFPQVELVLSLKCKGMSSKGFPQAIQDQLFPEEFSVQDRVEVVQYIKENQNKVLIILDGYDELPLEARESIHNVVCKKFYSSSYTLLTSRPEKKLSKYFTGSNALEIKGFLDVDDFISIFFNALPDYAAFIVEIISKGISNVELCNPLTLILFCLSFKDHCERNRERDFSHGMTIRELYEDVAYSRIRRYFEKENINFDDDDIQAMSLRLGEIAFHSLKENANTFPLPKLSEVLKKVGFLTRLKSPSTIRAVEMYSFVHKSFQDFFCAVFLADRLGQGIVESVLINDFEFYHTVNRYDLAMMVGSNVMKAVESLAGKVPEYPPEEIPLHERPAHSLALKLLCQCLARCKQSEIVKVLEKAYCLLPCRVLLQFDFFELCYSTLLGLSYLLSYDLSRSKSLQTVGSVSGLRPLGDLTILFLHYTDGIPDQFTKALASSPIRKLGISCRLGAGDIEKALVSMLSRTTLQSLSLFDGIDEANFGNLIESLRNNVTLSEICIESDGFGDSCAIKLAEILSDNTSLTDVRIDRTILGSTGVTSLANALKVNKTVRTLGIDGGNMTSEAGRAIGEMLRHNTTVTSLFLRGGRLGVDHGIEATADDGKVCLLFAHIWRVDDLVVEVSSGSDENNNDAAVTSAPIPYRTLDATHFESSTKGQAKLDPVARIRYAVHTNKLSPCATLLEYPVFRVTPACLFTLLDPREVSAADIARIKAGVPRFVPGWLTDSSMDRLSKQRLYFNPLGGDEEQPVTNVSLMRQINKFRFRLMLGKLPEIGGVVSFYHPETGTLNSHNIRRRRSLFQLANMMKCLIPQRPWAKYVAYGCYCGPGGEGIPVDDVDR</sequence>
<dbReference type="InterPro" id="IPR001211">
    <property type="entry name" value="PLA2"/>
</dbReference>
<dbReference type="PRINTS" id="PR00389">
    <property type="entry name" value="PHPHLIPASEA2"/>
</dbReference>
<evidence type="ECO:0000256" key="6">
    <source>
        <dbReference type="SAM" id="MobiDB-lite"/>
    </source>
</evidence>
<name>A7SZT3_NEMVE</name>
<dbReference type="GO" id="GO:0016042">
    <property type="term" value="P:lipid catabolic process"/>
    <property type="evidence" value="ECO:0007669"/>
    <property type="project" value="InterPro"/>
</dbReference>
<dbReference type="InterPro" id="IPR041249">
    <property type="entry name" value="HEPN_DZIP3"/>
</dbReference>
<dbReference type="InParanoid" id="A7SZT3"/>
<dbReference type="SUPFAM" id="SSF52540">
    <property type="entry name" value="P-loop containing nucleoside triphosphate hydrolases"/>
    <property type="match status" value="1"/>
</dbReference>
<keyword evidence="3" id="KW-0547">Nucleotide-binding</keyword>
<dbReference type="PROSITE" id="PS00675">
    <property type="entry name" value="SIGMA54_INTERACT_1"/>
    <property type="match status" value="1"/>
</dbReference>
<dbReference type="InterPro" id="IPR027417">
    <property type="entry name" value="P-loop_NTPase"/>
</dbReference>
<keyword evidence="2" id="KW-0964">Secreted</keyword>
<keyword evidence="4" id="KW-0067">ATP-binding</keyword>
<dbReference type="Proteomes" id="UP000001593">
    <property type="component" value="Unassembled WGS sequence"/>
</dbReference>
<feature type="binding site" evidence="5">
    <location>
        <position position="1223"/>
    </location>
    <ligand>
        <name>Ca(2+)</name>
        <dbReference type="ChEBI" id="CHEBI:29108"/>
    </ligand>
</feature>
<dbReference type="Gene3D" id="3.80.10.10">
    <property type="entry name" value="Ribonuclease Inhibitor"/>
    <property type="match status" value="1"/>
</dbReference>
<dbReference type="PANTHER" id="PTHR46844">
    <property type="entry name" value="SLR5058 PROTEIN"/>
    <property type="match status" value="1"/>
</dbReference>
<dbReference type="SUPFAM" id="SSF48619">
    <property type="entry name" value="Phospholipase A2, PLA2"/>
    <property type="match status" value="1"/>
</dbReference>
<protein>
    <recommendedName>
        <fullName evidence="7">NACHT domain-containing protein</fullName>
    </recommendedName>
</protein>
<keyword evidence="5" id="KW-0106">Calcium</keyword>
<dbReference type="GO" id="GO:0004623">
    <property type="term" value="F:phospholipase A2 activity"/>
    <property type="evidence" value="ECO:0007669"/>
    <property type="project" value="InterPro"/>
</dbReference>
<feature type="binding site" evidence="5">
    <location>
        <position position="1227"/>
    </location>
    <ligand>
        <name>Ca(2+)</name>
        <dbReference type="ChEBI" id="CHEBI:29108"/>
    </ligand>
</feature>
<reference evidence="8 9" key="1">
    <citation type="journal article" date="2007" name="Science">
        <title>Sea anemone genome reveals ancestral eumetazoan gene repertoire and genomic organization.</title>
        <authorList>
            <person name="Putnam N.H."/>
            <person name="Srivastava M."/>
            <person name="Hellsten U."/>
            <person name="Dirks B."/>
            <person name="Chapman J."/>
            <person name="Salamov A."/>
            <person name="Terry A."/>
            <person name="Shapiro H."/>
            <person name="Lindquist E."/>
            <person name="Kapitonov V.V."/>
            <person name="Jurka J."/>
            <person name="Genikhovich G."/>
            <person name="Grigoriev I.V."/>
            <person name="Lucas S.M."/>
            <person name="Steele R.E."/>
            <person name="Finnerty J.R."/>
            <person name="Technau U."/>
            <person name="Martindale M.Q."/>
            <person name="Rokhsar D.S."/>
        </authorList>
    </citation>
    <scope>NUCLEOTIDE SEQUENCE [LARGE SCALE GENOMIC DNA]</scope>
    <source>
        <strain evidence="9">CH2 X CH6</strain>
    </source>
</reference>
<dbReference type="PROSITE" id="PS50837">
    <property type="entry name" value="NACHT"/>
    <property type="match status" value="1"/>
</dbReference>
<dbReference type="GO" id="GO:0050482">
    <property type="term" value="P:arachidonate secretion"/>
    <property type="evidence" value="ECO:0007669"/>
    <property type="project" value="InterPro"/>
</dbReference>
<dbReference type="Gene3D" id="1.20.90.10">
    <property type="entry name" value="Phospholipase A2 domain"/>
    <property type="match status" value="1"/>
</dbReference>
<dbReference type="Pfam" id="PF00068">
    <property type="entry name" value="Phospholip_A2_1"/>
    <property type="match status" value="1"/>
</dbReference>
<dbReference type="GO" id="GO:0005524">
    <property type="term" value="F:ATP binding"/>
    <property type="evidence" value="ECO:0007669"/>
    <property type="project" value="UniProtKB-KW"/>
</dbReference>
<evidence type="ECO:0000256" key="2">
    <source>
        <dbReference type="ARBA" id="ARBA00022525"/>
    </source>
</evidence>
<dbReference type="InterPro" id="IPR036444">
    <property type="entry name" value="PLipase_A2_dom_sf"/>
</dbReference>
<accession>A7SZT3</accession>
<organism evidence="8 9">
    <name type="scientific">Nematostella vectensis</name>
    <name type="common">Starlet sea anemone</name>
    <dbReference type="NCBI Taxonomy" id="45351"/>
    <lineage>
        <taxon>Eukaryota</taxon>
        <taxon>Metazoa</taxon>
        <taxon>Cnidaria</taxon>
        <taxon>Anthozoa</taxon>
        <taxon>Hexacorallia</taxon>
        <taxon>Actiniaria</taxon>
        <taxon>Edwardsiidae</taxon>
        <taxon>Nematostella</taxon>
    </lineage>
</organism>
<dbReference type="GO" id="GO:0005576">
    <property type="term" value="C:extracellular region"/>
    <property type="evidence" value="ECO:0007669"/>
    <property type="project" value="UniProtKB-SubCell"/>
</dbReference>
<dbReference type="Pfam" id="PF05729">
    <property type="entry name" value="NACHT"/>
    <property type="match status" value="1"/>
</dbReference>
<dbReference type="InterPro" id="IPR016090">
    <property type="entry name" value="PLA2-like_dom"/>
</dbReference>
<evidence type="ECO:0000256" key="1">
    <source>
        <dbReference type="ARBA" id="ARBA00004613"/>
    </source>
</evidence>
<dbReference type="OMA" id="HITASTW"/>
<gene>
    <name evidence="8" type="ORF">NEMVEDRAFT_v1g220102</name>
</gene>
<dbReference type="GO" id="GO:0006644">
    <property type="term" value="P:phospholipid metabolic process"/>
    <property type="evidence" value="ECO:0007669"/>
    <property type="project" value="InterPro"/>
</dbReference>
<feature type="binding site" evidence="5">
    <location>
        <position position="1225"/>
    </location>
    <ligand>
        <name>Ca(2+)</name>
        <dbReference type="ChEBI" id="CHEBI:29108"/>
    </ligand>
</feature>
<dbReference type="PANTHER" id="PTHR46844:SF1">
    <property type="entry name" value="SLR5058 PROTEIN"/>
    <property type="match status" value="1"/>
</dbReference>
<comment type="subcellular location">
    <subcellularLocation>
        <location evidence="1">Secreted</location>
    </subcellularLocation>
</comment>
<dbReference type="Gene3D" id="3.40.50.300">
    <property type="entry name" value="P-loop containing nucleotide triphosphate hydrolases"/>
    <property type="match status" value="1"/>
</dbReference>
<dbReference type="InterPro" id="IPR025662">
    <property type="entry name" value="Sigma_54_int_dom_ATP-bd_1"/>
</dbReference>
<evidence type="ECO:0000259" key="7">
    <source>
        <dbReference type="PROSITE" id="PS50837"/>
    </source>
</evidence>
<dbReference type="PhylomeDB" id="A7SZT3"/>